<reference evidence="2" key="1">
    <citation type="submission" date="2020-04" db="EMBL/GenBank/DDBJ databases">
        <authorList>
            <person name="Chiriac C."/>
            <person name="Salcher M."/>
            <person name="Ghai R."/>
            <person name="Kavagutti S V."/>
        </authorList>
    </citation>
    <scope>NUCLEOTIDE SEQUENCE</scope>
</reference>
<evidence type="ECO:0000313" key="2">
    <source>
        <dbReference type="EMBL" id="CAB4141155.1"/>
    </source>
</evidence>
<organism evidence="2">
    <name type="scientific">uncultured Caudovirales phage</name>
    <dbReference type="NCBI Taxonomy" id="2100421"/>
    <lineage>
        <taxon>Viruses</taxon>
        <taxon>Duplodnaviria</taxon>
        <taxon>Heunggongvirae</taxon>
        <taxon>Uroviricota</taxon>
        <taxon>Caudoviricetes</taxon>
        <taxon>Peduoviridae</taxon>
        <taxon>Maltschvirus</taxon>
        <taxon>Maltschvirus maltsch</taxon>
    </lineage>
</organism>
<gene>
    <name evidence="2" type="ORF">UFOVP412_51</name>
</gene>
<sequence>MTSHPERPWKIAARICELKTLEQRREALALVDPMFREQVETHIKNEFEKRKYGNQNTRPARPRNGENAY</sequence>
<feature type="region of interest" description="Disordered" evidence="1">
    <location>
        <begin position="43"/>
        <end position="69"/>
    </location>
</feature>
<evidence type="ECO:0000256" key="1">
    <source>
        <dbReference type="SAM" id="MobiDB-lite"/>
    </source>
</evidence>
<proteinExistence type="predicted"/>
<name>A0A6J5M2K1_9CAUD</name>
<protein>
    <submittedName>
        <fullName evidence="2">Uncharacterized protein</fullName>
    </submittedName>
</protein>
<dbReference type="EMBL" id="LR796387">
    <property type="protein sequence ID" value="CAB4141155.1"/>
    <property type="molecule type" value="Genomic_DNA"/>
</dbReference>
<accession>A0A6J5M2K1</accession>